<keyword evidence="3" id="KW-1185">Reference proteome</keyword>
<feature type="region of interest" description="Disordered" evidence="1">
    <location>
        <begin position="34"/>
        <end position="82"/>
    </location>
</feature>
<evidence type="ECO:0000256" key="1">
    <source>
        <dbReference type="SAM" id="MobiDB-lite"/>
    </source>
</evidence>
<dbReference type="Gene3D" id="1.25.40.10">
    <property type="entry name" value="Tetratricopeptide repeat domain"/>
    <property type="match status" value="1"/>
</dbReference>
<organism evidence="2 3">
    <name type="scientific">Aaosphaeria arxii CBS 175.79</name>
    <dbReference type="NCBI Taxonomy" id="1450172"/>
    <lineage>
        <taxon>Eukaryota</taxon>
        <taxon>Fungi</taxon>
        <taxon>Dikarya</taxon>
        <taxon>Ascomycota</taxon>
        <taxon>Pezizomycotina</taxon>
        <taxon>Dothideomycetes</taxon>
        <taxon>Pleosporomycetidae</taxon>
        <taxon>Pleosporales</taxon>
        <taxon>Pleosporales incertae sedis</taxon>
        <taxon>Aaosphaeria</taxon>
    </lineage>
</organism>
<dbReference type="RefSeq" id="XP_033383802.1">
    <property type="nucleotide sequence ID" value="XM_033527801.1"/>
</dbReference>
<dbReference type="EMBL" id="ML978069">
    <property type="protein sequence ID" value="KAF2015463.1"/>
    <property type="molecule type" value="Genomic_DNA"/>
</dbReference>
<protein>
    <recommendedName>
        <fullName evidence="4">HCP-like protein</fullName>
    </recommendedName>
</protein>
<evidence type="ECO:0000313" key="2">
    <source>
        <dbReference type="EMBL" id="KAF2015463.1"/>
    </source>
</evidence>
<dbReference type="OrthoDB" id="5379420at2759"/>
<evidence type="ECO:0000313" key="3">
    <source>
        <dbReference type="Proteomes" id="UP000799778"/>
    </source>
</evidence>
<dbReference type="Proteomes" id="UP000799778">
    <property type="component" value="Unassembled WGS sequence"/>
</dbReference>
<reference evidence="2" key="1">
    <citation type="journal article" date="2020" name="Stud. Mycol.">
        <title>101 Dothideomycetes genomes: a test case for predicting lifestyles and emergence of pathogens.</title>
        <authorList>
            <person name="Haridas S."/>
            <person name="Albert R."/>
            <person name="Binder M."/>
            <person name="Bloem J."/>
            <person name="Labutti K."/>
            <person name="Salamov A."/>
            <person name="Andreopoulos B."/>
            <person name="Baker S."/>
            <person name="Barry K."/>
            <person name="Bills G."/>
            <person name="Bluhm B."/>
            <person name="Cannon C."/>
            <person name="Castanera R."/>
            <person name="Culley D."/>
            <person name="Daum C."/>
            <person name="Ezra D."/>
            <person name="Gonzalez J."/>
            <person name="Henrissat B."/>
            <person name="Kuo A."/>
            <person name="Liang C."/>
            <person name="Lipzen A."/>
            <person name="Lutzoni F."/>
            <person name="Magnuson J."/>
            <person name="Mondo S."/>
            <person name="Nolan M."/>
            <person name="Ohm R."/>
            <person name="Pangilinan J."/>
            <person name="Park H.-J."/>
            <person name="Ramirez L."/>
            <person name="Alfaro M."/>
            <person name="Sun H."/>
            <person name="Tritt A."/>
            <person name="Yoshinaga Y."/>
            <person name="Zwiers L.-H."/>
            <person name="Turgeon B."/>
            <person name="Goodwin S."/>
            <person name="Spatafora J."/>
            <person name="Crous P."/>
            <person name="Grigoriev I."/>
        </authorList>
    </citation>
    <scope>NUCLEOTIDE SEQUENCE</scope>
    <source>
        <strain evidence="2">CBS 175.79</strain>
    </source>
</reference>
<dbReference type="InterPro" id="IPR011990">
    <property type="entry name" value="TPR-like_helical_dom_sf"/>
</dbReference>
<dbReference type="AlphaFoldDB" id="A0A6A5XRA1"/>
<dbReference type="SUPFAM" id="SSF81901">
    <property type="entry name" value="HCP-like"/>
    <property type="match status" value="1"/>
</dbReference>
<dbReference type="GeneID" id="54285198"/>
<proteinExistence type="predicted"/>
<name>A0A6A5XRA1_9PLEO</name>
<gene>
    <name evidence="2" type="ORF">BU24DRAFT_421767</name>
</gene>
<evidence type="ECO:0008006" key="4">
    <source>
        <dbReference type="Google" id="ProtNLM"/>
    </source>
</evidence>
<feature type="compositionally biased region" description="Basic and acidic residues" evidence="1">
    <location>
        <begin position="63"/>
        <end position="82"/>
    </location>
</feature>
<accession>A0A6A5XRA1</accession>
<feature type="compositionally biased region" description="Low complexity" evidence="1">
    <location>
        <begin position="34"/>
        <end position="50"/>
    </location>
</feature>
<sequence>MALKSVARANFLRGALPRTSLEVCVFCQARNRRPSAFSPPTTSSWTSTRPASHRSNNSGPRRVRADPQRSPQELRAEFDKKNRGTHFATMKSQRLIAMPAAAAETIIRDILKSPPKTISADLALGLVEANSRYKIDLEDITNLAITTYRIPDADASGSKLPPSPHKNISRTLLLSCCKAKEPGAIMHIMNAVYLASSKDSARQIASLFSPAEIRSCRQDLEALADTDFADAKTLLGLFAEREGNEQAAFQLYEQALESKNVKYNMGEVHPMGLPRFTPWNALGTLLINSQNPELREKAKHAFTKGALEGDDPVAYYHLASFEDKESGKWLQYMHKAAGAGHREAMYELGHFFMKINSQGRGKVDTSHLHDKTVVRSLWWLTMWKEDSPRNLGLEWFTVAAESGHKPSMLELADVSEIEDETDVAIGWLQTIADPPPSDQAEEWPILAAEAKKKLLRMKRKTLA</sequence>